<dbReference type="Proteomes" id="UP000294673">
    <property type="component" value="Segment"/>
</dbReference>
<organism evidence="1 2">
    <name type="scientific">Escherichia phage vB_EcoM_Goslar</name>
    <dbReference type="NCBI Taxonomy" id="2502409"/>
    <lineage>
        <taxon>Viruses</taxon>
        <taxon>Duplodnaviria</taxon>
        <taxon>Heunggongvirae</taxon>
        <taxon>Uroviricota</taxon>
        <taxon>Caudoviricetes</taxon>
        <taxon>Chimalliviridae</taxon>
        <taxon>Goslarvirus</taxon>
        <taxon>Goslarvirus goslar</taxon>
    </lineage>
</organism>
<dbReference type="Pfam" id="PF24302">
    <property type="entry name" value="DUF7484"/>
    <property type="match status" value="1"/>
</dbReference>
<sequence length="280" mass="31965">MGAIDYSVDRICRTIPADILQYCYIDRYDWRNRYPRSVEDIITDWVIRKRVIGDIDIYGGLQTVIPLDDAGVTIEEVTINCYVFHIPLEATQGRYITSALSIISGSVNNYGINYNGQWGAFNQTQFQRQLCGWNPASNTLQQGMNAFGPMNVLSTANVDIIAPNTIMVNNVTPVQFPLSLRCFLAHDPELTNLSMEVWNDFYKLCLYATQSDIYNRTVIRLDRGVTAQGQEVGAFKEYIDRFADAENTYQEFLNETWAGVAAWNDPQTKRRAIRLQTGYF</sequence>
<evidence type="ECO:0000313" key="1">
    <source>
        <dbReference type="EMBL" id="QBO63994.1"/>
    </source>
</evidence>
<proteinExistence type="predicted"/>
<gene>
    <name evidence="1" type="ORF">Goslar_00202</name>
</gene>
<keyword evidence="2" id="KW-1185">Reference proteome</keyword>
<name>A0A482GEL4_BPGOS</name>
<dbReference type="EMBL" id="MK327938">
    <property type="protein sequence ID" value="QBO63994.1"/>
    <property type="molecule type" value="Genomic_DNA"/>
</dbReference>
<organismHost>
    <name type="scientific">Escherichia coli</name>
    <dbReference type="NCBI Taxonomy" id="562"/>
</organismHost>
<dbReference type="InterPro" id="IPR055907">
    <property type="entry name" value="DUF7484"/>
</dbReference>
<protein>
    <submittedName>
        <fullName evidence="1">Uncharacterized protein</fullName>
    </submittedName>
</protein>
<accession>A0A482GEL4</accession>
<evidence type="ECO:0000313" key="2">
    <source>
        <dbReference type="Proteomes" id="UP000294673"/>
    </source>
</evidence>
<reference evidence="1 2" key="1">
    <citation type="submission" date="2018-12" db="EMBL/GenBank/DDBJ databases">
        <title>Still something new to discover - new insights into E. coli phage diversity and taxonomy.</title>
        <authorList>
            <person name="Korf I.H.E."/>
            <person name="Adriaennsens E."/>
            <person name="Dreiseikelmann B."/>
            <person name="Kropinski A."/>
            <person name="Nimtz M."/>
            <person name="Meier-Kolthoff J.P."/>
            <person name="Rohde M."/>
            <person name="van Raaij M."/>
            <person name="Wittmann J."/>
        </authorList>
    </citation>
    <scope>NUCLEOTIDE SEQUENCE [LARGE SCALE GENOMIC DNA]</scope>
</reference>